<name>A0A9P3GJY5_9APHY</name>
<evidence type="ECO:0000313" key="1">
    <source>
        <dbReference type="EMBL" id="GJE95654.1"/>
    </source>
</evidence>
<dbReference type="EMBL" id="BPQB01000051">
    <property type="protein sequence ID" value="GJE95654.1"/>
    <property type="molecule type" value="Genomic_DNA"/>
</dbReference>
<reference evidence="1 2" key="1">
    <citation type="submission" date="2021-08" db="EMBL/GenBank/DDBJ databases">
        <title>Draft Genome Sequence of Phanerochaete sordida strain YK-624.</title>
        <authorList>
            <person name="Mori T."/>
            <person name="Dohra H."/>
            <person name="Suzuki T."/>
            <person name="Kawagishi H."/>
            <person name="Hirai H."/>
        </authorList>
    </citation>
    <scope>NUCLEOTIDE SEQUENCE [LARGE SCALE GENOMIC DNA]</scope>
    <source>
        <strain evidence="1 2">YK-624</strain>
    </source>
</reference>
<proteinExistence type="predicted"/>
<accession>A0A9P3GJY5</accession>
<gene>
    <name evidence="1" type="ORF">PsYK624_118400</name>
</gene>
<evidence type="ECO:0000313" key="2">
    <source>
        <dbReference type="Proteomes" id="UP000703269"/>
    </source>
</evidence>
<dbReference type="AlphaFoldDB" id="A0A9P3GJY5"/>
<dbReference type="Proteomes" id="UP000703269">
    <property type="component" value="Unassembled WGS sequence"/>
</dbReference>
<comment type="caution">
    <text evidence="1">The sequence shown here is derived from an EMBL/GenBank/DDBJ whole genome shotgun (WGS) entry which is preliminary data.</text>
</comment>
<protein>
    <submittedName>
        <fullName evidence="1">Uncharacterized protein</fullName>
    </submittedName>
</protein>
<organism evidence="1 2">
    <name type="scientific">Phanerochaete sordida</name>
    <dbReference type="NCBI Taxonomy" id="48140"/>
    <lineage>
        <taxon>Eukaryota</taxon>
        <taxon>Fungi</taxon>
        <taxon>Dikarya</taxon>
        <taxon>Basidiomycota</taxon>
        <taxon>Agaricomycotina</taxon>
        <taxon>Agaricomycetes</taxon>
        <taxon>Polyporales</taxon>
        <taxon>Phanerochaetaceae</taxon>
        <taxon>Phanerochaete</taxon>
    </lineage>
</organism>
<sequence>MSSRKPTLPPEILHTVISQAIARHLDDILVETSSSLVPPSDTDTDNEIEAPVVAASLLAASCQMRHIALIVLSKALGIALSRVGIWRLEGNPWAAIHSVRLTLRRTYDFNGYRDIIDNLDPQSESTESPVLSVYFCIHLIAEVFAHPFGPLVIPVAGQEPRTVSSDWFARYFEIQAQKYFEACPPAFQEVIFPRLDAVRAESLIARTCGRVMPTISAAWERLEDFASRVDSESPRASVLDRTIRNIVGGLEDLRTEERNLLRSWPHTITADAAIGVGRLTKWFSLFCDMAEWEYDSESAQTLREIAQDIADDYHARFVALHRLARAKEEKLAECSAAIEREGYTAIAGLRRT</sequence>
<keyword evidence="2" id="KW-1185">Reference proteome</keyword>